<accession>A0A4W3GP19</accession>
<keyword evidence="2 4" id="KW-0802">TPR repeat</keyword>
<dbReference type="RefSeq" id="XP_007907980.1">
    <property type="nucleotide sequence ID" value="XM_007909789.2"/>
</dbReference>
<dbReference type="GO" id="GO:0012505">
    <property type="term" value="C:endomembrane system"/>
    <property type="evidence" value="ECO:0007669"/>
    <property type="project" value="TreeGrafter"/>
</dbReference>
<evidence type="ECO:0000256" key="4">
    <source>
        <dbReference type="PROSITE-ProRule" id="PRU00339"/>
    </source>
</evidence>
<dbReference type="SUPFAM" id="SSF54534">
    <property type="entry name" value="FKBP-like"/>
    <property type="match status" value="1"/>
</dbReference>
<sequence>MASVITEEAERTKMEKAPSSNKTVRFQLPPETITTSNADASQVPFFEIDSIGECCVSNFKNICASETWIDITEDMLIQKKILREGFGDASRPFMGQEVTMKLQGLLEDGTIVDRDPKLTFVIGDGDVIQALELCAYSMELNEIALVISDGKYAYGHLGRAPDIRADATVVYEVQLLKVRNAPDLTTLSAPDRIRRCKQKRERGNYYFQREDYHNAVRLYNQALELLNISSEINPTAEEAEELREDGLKCLNNLAAVQLKLEMHEEVITSCNAVLSLDPNNVKALFRKGKLLSEKENYEEAMETLKKALKIEPSMKAIHVELSNLVRKQTGQLDISKPKRKVWQALRKNLVPFLSSPRKSGWDIPWKWLFGAAVVAVGSVVTTVVMAARN</sequence>
<dbReference type="InParanoid" id="A0A4W3GP19"/>
<feature type="repeat" description="TPR" evidence="4">
    <location>
        <begin position="281"/>
        <end position="314"/>
    </location>
</feature>
<dbReference type="InterPro" id="IPR011990">
    <property type="entry name" value="TPR-like_helical_dom_sf"/>
</dbReference>
<comment type="catalytic activity">
    <reaction evidence="3">
        <text>[protein]-peptidylproline (omega=180) = [protein]-peptidylproline (omega=0)</text>
        <dbReference type="Rhea" id="RHEA:16237"/>
        <dbReference type="Rhea" id="RHEA-COMP:10747"/>
        <dbReference type="Rhea" id="RHEA-COMP:10748"/>
        <dbReference type="ChEBI" id="CHEBI:83833"/>
        <dbReference type="ChEBI" id="CHEBI:83834"/>
        <dbReference type="EC" id="5.2.1.8"/>
    </reaction>
</comment>
<dbReference type="GO" id="GO:0005740">
    <property type="term" value="C:mitochondrial envelope"/>
    <property type="evidence" value="ECO:0007669"/>
    <property type="project" value="TreeGrafter"/>
</dbReference>
<feature type="region of interest" description="Disordered" evidence="5">
    <location>
        <begin position="1"/>
        <end position="22"/>
    </location>
</feature>
<dbReference type="GO" id="GO:0016020">
    <property type="term" value="C:membrane"/>
    <property type="evidence" value="ECO:0007669"/>
    <property type="project" value="TreeGrafter"/>
</dbReference>
<keyword evidence="3" id="KW-0413">Isomerase</keyword>
<dbReference type="PANTHER" id="PTHR46512:SF2">
    <property type="entry name" value="PEPTIDYLPROLYL ISOMERASE"/>
    <property type="match status" value="1"/>
</dbReference>
<dbReference type="SUPFAM" id="SSF48452">
    <property type="entry name" value="TPR-like"/>
    <property type="match status" value="1"/>
</dbReference>
<dbReference type="KEGG" id="cmk:103189408"/>
<dbReference type="SMART" id="SM00028">
    <property type="entry name" value="TPR"/>
    <property type="match status" value="3"/>
</dbReference>
<feature type="domain" description="PPIase FKBP-type" evidence="7">
    <location>
        <begin position="95"/>
        <end position="179"/>
    </location>
</feature>
<dbReference type="Pfam" id="PF00254">
    <property type="entry name" value="FKBP_C"/>
    <property type="match status" value="1"/>
</dbReference>
<dbReference type="PANTHER" id="PTHR46512">
    <property type="entry name" value="PEPTIDYLPROLYL ISOMERASE"/>
    <property type="match status" value="1"/>
</dbReference>
<dbReference type="STRING" id="7868.ENSCMIP00000005743"/>
<protein>
    <recommendedName>
        <fullName evidence="3">peptidylprolyl isomerase</fullName>
        <ecNumber evidence="3">5.2.1.8</ecNumber>
    </recommendedName>
</protein>
<organism evidence="8 9">
    <name type="scientific">Callorhinchus milii</name>
    <name type="common">Ghost shark</name>
    <dbReference type="NCBI Taxonomy" id="7868"/>
    <lineage>
        <taxon>Eukaryota</taxon>
        <taxon>Metazoa</taxon>
        <taxon>Chordata</taxon>
        <taxon>Craniata</taxon>
        <taxon>Vertebrata</taxon>
        <taxon>Chondrichthyes</taxon>
        <taxon>Holocephali</taxon>
        <taxon>Chimaeriformes</taxon>
        <taxon>Callorhinchidae</taxon>
        <taxon>Callorhinchus</taxon>
    </lineage>
</organism>
<evidence type="ECO:0000256" key="6">
    <source>
        <dbReference type="SAM" id="Phobius"/>
    </source>
</evidence>
<evidence type="ECO:0000313" key="8">
    <source>
        <dbReference type="Ensembl" id="ENSCMIP00000005743.1"/>
    </source>
</evidence>
<dbReference type="InterPro" id="IPR019734">
    <property type="entry name" value="TPR_rpt"/>
</dbReference>
<reference evidence="9" key="1">
    <citation type="journal article" date="2006" name="Science">
        <title>Ancient noncoding elements conserved in the human genome.</title>
        <authorList>
            <person name="Venkatesh B."/>
            <person name="Kirkness E.F."/>
            <person name="Loh Y.H."/>
            <person name="Halpern A.L."/>
            <person name="Lee A.P."/>
            <person name="Johnson J."/>
            <person name="Dandona N."/>
            <person name="Viswanathan L.D."/>
            <person name="Tay A."/>
            <person name="Venter J.C."/>
            <person name="Strausberg R.L."/>
            <person name="Brenner S."/>
        </authorList>
    </citation>
    <scope>NUCLEOTIDE SEQUENCE [LARGE SCALE GENOMIC DNA]</scope>
</reference>
<dbReference type="AlphaFoldDB" id="A0A4W3GP19"/>
<dbReference type="Gene3D" id="1.25.40.10">
    <property type="entry name" value="Tetratricopeptide repeat domain"/>
    <property type="match status" value="1"/>
</dbReference>
<evidence type="ECO:0000259" key="7">
    <source>
        <dbReference type="PROSITE" id="PS50059"/>
    </source>
</evidence>
<dbReference type="GeneTree" id="ENSGT00940000165481"/>
<feature type="transmembrane region" description="Helical" evidence="6">
    <location>
        <begin position="367"/>
        <end position="387"/>
    </location>
</feature>
<dbReference type="GO" id="GO:0005829">
    <property type="term" value="C:cytosol"/>
    <property type="evidence" value="ECO:0007669"/>
    <property type="project" value="TreeGrafter"/>
</dbReference>
<dbReference type="OrthoDB" id="532682at2759"/>
<dbReference type="OMA" id="YCMALDV"/>
<reference evidence="9" key="3">
    <citation type="journal article" date="2014" name="Nature">
        <title>Elephant shark genome provides unique insights into gnathostome evolution.</title>
        <authorList>
            <consortium name="International Elephant Shark Genome Sequencing Consortium"/>
            <person name="Venkatesh B."/>
            <person name="Lee A.P."/>
            <person name="Ravi V."/>
            <person name="Maurya A.K."/>
            <person name="Lian M.M."/>
            <person name="Swann J.B."/>
            <person name="Ohta Y."/>
            <person name="Flajnik M.F."/>
            <person name="Sutoh Y."/>
            <person name="Kasahara M."/>
            <person name="Hoon S."/>
            <person name="Gangu V."/>
            <person name="Roy S.W."/>
            <person name="Irimia M."/>
            <person name="Korzh V."/>
            <person name="Kondrychyn I."/>
            <person name="Lim Z.W."/>
            <person name="Tay B.H."/>
            <person name="Tohari S."/>
            <person name="Kong K.W."/>
            <person name="Ho S."/>
            <person name="Lorente-Galdos B."/>
            <person name="Quilez J."/>
            <person name="Marques-Bonet T."/>
            <person name="Raney B.J."/>
            <person name="Ingham P.W."/>
            <person name="Tay A."/>
            <person name="Hillier L.W."/>
            <person name="Minx P."/>
            <person name="Boehm T."/>
            <person name="Wilson R.K."/>
            <person name="Brenner S."/>
            <person name="Warren W.C."/>
        </authorList>
    </citation>
    <scope>NUCLEOTIDE SEQUENCE [LARGE SCALE GENOMIC DNA]</scope>
</reference>
<name>A0A4W3GP19_CALMI</name>
<dbReference type="EC" id="5.2.1.8" evidence="3"/>
<keyword evidence="3" id="KW-0697">Rotamase</keyword>
<reference evidence="8" key="4">
    <citation type="submission" date="2025-08" db="UniProtKB">
        <authorList>
            <consortium name="Ensembl"/>
        </authorList>
    </citation>
    <scope>IDENTIFICATION</scope>
</reference>
<keyword evidence="6" id="KW-0812">Transmembrane</keyword>
<dbReference type="Gene3D" id="3.10.50.40">
    <property type="match status" value="1"/>
</dbReference>
<dbReference type="Pfam" id="PF13181">
    <property type="entry name" value="TPR_8"/>
    <property type="match status" value="1"/>
</dbReference>
<dbReference type="InterPro" id="IPR046357">
    <property type="entry name" value="PPIase_dom_sf"/>
</dbReference>
<evidence type="ECO:0000313" key="9">
    <source>
        <dbReference type="Proteomes" id="UP000314986"/>
    </source>
</evidence>
<evidence type="ECO:0000256" key="2">
    <source>
        <dbReference type="ARBA" id="ARBA00022803"/>
    </source>
</evidence>
<evidence type="ECO:0000256" key="5">
    <source>
        <dbReference type="SAM" id="MobiDB-lite"/>
    </source>
</evidence>
<evidence type="ECO:0000256" key="3">
    <source>
        <dbReference type="PROSITE-ProRule" id="PRU00277"/>
    </source>
</evidence>
<dbReference type="InterPro" id="IPR001179">
    <property type="entry name" value="PPIase_FKBP_dom"/>
</dbReference>
<dbReference type="Ensembl" id="ENSCMIT00000005937.1">
    <property type="protein sequence ID" value="ENSCMIP00000005743.1"/>
    <property type="gene ID" value="ENSCMIG00000003323.1"/>
</dbReference>
<dbReference type="PROSITE" id="PS50005">
    <property type="entry name" value="TPR"/>
    <property type="match status" value="1"/>
</dbReference>
<dbReference type="GO" id="GO:0003755">
    <property type="term" value="F:peptidyl-prolyl cis-trans isomerase activity"/>
    <property type="evidence" value="ECO:0007669"/>
    <property type="project" value="UniProtKB-KW"/>
</dbReference>
<reference evidence="9" key="2">
    <citation type="journal article" date="2007" name="PLoS Biol.">
        <title>Survey sequencing and comparative analysis of the elephant shark (Callorhinchus milii) genome.</title>
        <authorList>
            <person name="Venkatesh B."/>
            <person name="Kirkness E.F."/>
            <person name="Loh Y.H."/>
            <person name="Halpern A.L."/>
            <person name="Lee A.P."/>
            <person name="Johnson J."/>
            <person name="Dandona N."/>
            <person name="Viswanathan L.D."/>
            <person name="Tay A."/>
            <person name="Venter J.C."/>
            <person name="Strausberg R.L."/>
            <person name="Brenner S."/>
        </authorList>
    </citation>
    <scope>NUCLEOTIDE SEQUENCE [LARGE SCALE GENOMIC DNA]</scope>
</reference>
<dbReference type="InterPro" id="IPR050754">
    <property type="entry name" value="FKBP4/5/8-like"/>
</dbReference>
<keyword evidence="1" id="KW-0677">Repeat</keyword>
<proteinExistence type="predicted"/>
<reference evidence="8" key="5">
    <citation type="submission" date="2025-09" db="UniProtKB">
        <authorList>
            <consortium name="Ensembl"/>
        </authorList>
    </citation>
    <scope>IDENTIFICATION</scope>
</reference>
<gene>
    <name evidence="8" type="primary">fkbp16</name>
</gene>
<dbReference type="PROSITE" id="PS50293">
    <property type="entry name" value="TPR_REGION"/>
    <property type="match status" value="1"/>
</dbReference>
<evidence type="ECO:0000256" key="1">
    <source>
        <dbReference type="ARBA" id="ARBA00022737"/>
    </source>
</evidence>
<keyword evidence="9" id="KW-1185">Reference proteome</keyword>
<keyword evidence="6" id="KW-0472">Membrane</keyword>
<dbReference type="GO" id="GO:0043066">
    <property type="term" value="P:negative regulation of apoptotic process"/>
    <property type="evidence" value="ECO:0007669"/>
    <property type="project" value="TreeGrafter"/>
</dbReference>
<dbReference type="GeneID" id="103189408"/>
<dbReference type="GO" id="GO:0044183">
    <property type="term" value="F:protein folding chaperone"/>
    <property type="evidence" value="ECO:0007669"/>
    <property type="project" value="TreeGrafter"/>
</dbReference>
<keyword evidence="6" id="KW-1133">Transmembrane helix</keyword>
<dbReference type="PROSITE" id="PS50059">
    <property type="entry name" value="FKBP_PPIASE"/>
    <property type="match status" value="1"/>
</dbReference>
<dbReference type="Proteomes" id="UP000314986">
    <property type="component" value="Unassembled WGS sequence"/>
</dbReference>